<dbReference type="Gene3D" id="1.25.40.10">
    <property type="entry name" value="Tetratricopeptide repeat domain"/>
    <property type="match status" value="1"/>
</dbReference>
<protein>
    <recommendedName>
        <fullName evidence="5">Lipoprotein</fullName>
    </recommendedName>
</protein>
<reference evidence="3 4" key="1">
    <citation type="submission" date="2024-03" db="EMBL/GenBank/DDBJ databases">
        <title>Complete genome of BD2.</title>
        <authorList>
            <person name="Cao G."/>
        </authorList>
    </citation>
    <scope>NUCLEOTIDE SEQUENCE [LARGE SCALE GENOMIC DNA]</scope>
    <source>
        <strain evidence="3 4">BD2</strain>
    </source>
</reference>
<dbReference type="InterPro" id="IPR011990">
    <property type="entry name" value="TPR-like_helical_dom_sf"/>
</dbReference>
<organism evidence="3 4">
    <name type="scientific">Ectopseudomonas mendocina</name>
    <name type="common">Pseudomonas mendocina</name>
    <dbReference type="NCBI Taxonomy" id="300"/>
    <lineage>
        <taxon>Bacteria</taxon>
        <taxon>Pseudomonadati</taxon>
        <taxon>Pseudomonadota</taxon>
        <taxon>Gammaproteobacteria</taxon>
        <taxon>Pseudomonadales</taxon>
        <taxon>Pseudomonadaceae</taxon>
        <taxon>Ectopseudomonas</taxon>
    </lineage>
</organism>
<sequence>MNSLVLRGICLFAVSLLAACQSAPQSTEPAREDLSHALQQFEHTLEKGDLDSAEKQLRALQEGANNKAELEQYQRLLADAYLQLGQQALQKGDVNTATSALSRARSLLPKAPALTSGINQAIAQANSIVIDLPELSDDDRLGKTLDGVASEVVKSQRMVRIEVRQSGDAAILTAQLDSRIKQLEPNFKVLYSVEVDPQQNIPRLILLPRH</sequence>
<keyword evidence="1" id="KW-0802">TPR repeat</keyword>
<proteinExistence type="predicted"/>
<dbReference type="EMBL" id="CP148074">
    <property type="protein sequence ID" value="WXL26112.1"/>
    <property type="molecule type" value="Genomic_DNA"/>
</dbReference>
<feature type="chain" id="PRO_5045349168" description="Lipoprotein" evidence="2">
    <location>
        <begin position="19"/>
        <end position="210"/>
    </location>
</feature>
<evidence type="ECO:0008006" key="5">
    <source>
        <dbReference type="Google" id="ProtNLM"/>
    </source>
</evidence>
<dbReference type="Proteomes" id="UP001476583">
    <property type="component" value="Chromosome"/>
</dbReference>
<evidence type="ECO:0000313" key="3">
    <source>
        <dbReference type="EMBL" id="WXL26112.1"/>
    </source>
</evidence>
<evidence type="ECO:0000256" key="1">
    <source>
        <dbReference type="PROSITE-ProRule" id="PRU00339"/>
    </source>
</evidence>
<dbReference type="InterPro" id="IPR019734">
    <property type="entry name" value="TPR_rpt"/>
</dbReference>
<dbReference type="PROSITE" id="PS51257">
    <property type="entry name" value="PROKAR_LIPOPROTEIN"/>
    <property type="match status" value="1"/>
</dbReference>
<keyword evidence="4" id="KW-1185">Reference proteome</keyword>
<feature type="signal peptide" evidence="2">
    <location>
        <begin position="1"/>
        <end position="18"/>
    </location>
</feature>
<dbReference type="PROSITE" id="PS50005">
    <property type="entry name" value="TPR"/>
    <property type="match status" value="1"/>
</dbReference>
<feature type="repeat" description="TPR" evidence="1">
    <location>
        <begin position="78"/>
        <end position="111"/>
    </location>
</feature>
<keyword evidence="2" id="KW-0732">Signal</keyword>
<name>A0ABZ2RIJ7_ECTME</name>
<evidence type="ECO:0000256" key="2">
    <source>
        <dbReference type="SAM" id="SignalP"/>
    </source>
</evidence>
<evidence type="ECO:0000313" key="4">
    <source>
        <dbReference type="Proteomes" id="UP001476583"/>
    </source>
</evidence>
<gene>
    <name evidence="3" type="ORF">WG219_01090</name>
</gene>
<accession>A0ABZ2RIJ7</accession>